<dbReference type="SUPFAM" id="SSF52540">
    <property type="entry name" value="P-loop containing nucleoside triphosphate hydrolases"/>
    <property type="match status" value="1"/>
</dbReference>
<name>A0A495X8X5_9PSEU</name>
<dbReference type="PRINTS" id="PR00364">
    <property type="entry name" value="DISEASERSIST"/>
</dbReference>
<dbReference type="PANTHER" id="PTHR16305:SF35">
    <property type="entry name" value="TRANSCRIPTIONAL ACTIVATOR DOMAIN"/>
    <property type="match status" value="1"/>
</dbReference>
<feature type="domain" description="HTH luxR-type" evidence="4">
    <location>
        <begin position="818"/>
        <end position="878"/>
    </location>
</feature>
<dbReference type="EMBL" id="RBXR01000001">
    <property type="protein sequence ID" value="RKT69063.1"/>
    <property type="molecule type" value="Genomic_DNA"/>
</dbReference>
<organism evidence="5 6">
    <name type="scientific">Saccharothrix variisporea</name>
    <dbReference type="NCBI Taxonomy" id="543527"/>
    <lineage>
        <taxon>Bacteria</taxon>
        <taxon>Bacillati</taxon>
        <taxon>Actinomycetota</taxon>
        <taxon>Actinomycetes</taxon>
        <taxon>Pseudonocardiales</taxon>
        <taxon>Pseudonocardiaceae</taxon>
        <taxon>Saccharothrix</taxon>
    </lineage>
</organism>
<keyword evidence="1" id="KW-0547">Nucleotide-binding</keyword>
<accession>A0A495X8X5</accession>
<dbReference type="PRINTS" id="PR00038">
    <property type="entry name" value="HTHLUXR"/>
</dbReference>
<dbReference type="InterPro" id="IPR000792">
    <property type="entry name" value="Tscrpt_reg_LuxR_C"/>
</dbReference>
<dbReference type="PROSITE" id="PS00622">
    <property type="entry name" value="HTH_LUXR_1"/>
    <property type="match status" value="1"/>
</dbReference>
<feature type="region of interest" description="Disordered" evidence="3">
    <location>
        <begin position="805"/>
        <end position="826"/>
    </location>
</feature>
<dbReference type="InterPro" id="IPR027417">
    <property type="entry name" value="P-loop_NTPase"/>
</dbReference>
<dbReference type="PANTHER" id="PTHR16305">
    <property type="entry name" value="TESTICULAR SOLUBLE ADENYLYL CYCLASE"/>
    <property type="match status" value="1"/>
</dbReference>
<dbReference type="GO" id="GO:0005737">
    <property type="term" value="C:cytoplasm"/>
    <property type="evidence" value="ECO:0007669"/>
    <property type="project" value="TreeGrafter"/>
</dbReference>
<evidence type="ECO:0000256" key="1">
    <source>
        <dbReference type="ARBA" id="ARBA00022741"/>
    </source>
</evidence>
<dbReference type="Gene3D" id="3.40.50.300">
    <property type="entry name" value="P-loop containing nucleotide triphosphate hydrolases"/>
    <property type="match status" value="1"/>
</dbReference>
<evidence type="ECO:0000259" key="4">
    <source>
        <dbReference type="PROSITE" id="PS50043"/>
    </source>
</evidence>
<protein>
    <submittedName>
        <fullName evidence="5">AAA ATPase-like protein</fullName>
    </submittedName>
</protein>
<comment type="caution">
    <text evidence="5">The sequence shown here is derived from an EMBL/GenBank/DDBJ whole genome shotgun (WGS) entry which is preliminary data.</text>
</comment>
<dbReference type="GO" id="GO:0006355">
    <property type="term" value="P:regulation of DNA-templated transcription"/>
    <property type="evidence" value="ECO:0007669"/>
    <property type="project" value="InterPro"/>
</dbReference>
<keyword evidence="2" id="KW-0067">ATP-binding</keyword>
<dbReference type="GO" id="GO:0003677">
    <property type="term" value="F:DNA binding"/>
    <property type="evidence" value="ECO:0007669"/>
    <property type="project" value="InterPro"/>
</dbReference>
<evidence type="ECO:0000256" key="3">
    <source>
        <dbReference type="SAM" id="MobiDB-lite"/>
    </source>
</evidence>
<proteinExistence type="predicted"/>
<dbReference type="InterPro" id="IPR041664">
    <property type="entry name" value="AAA_16"/>
</dbReference>
<dbReference type="SMART" id="SM00421">
    <property type="entry name" value="HTH_LUXR"/>
    <property type="match status" value="1"/>
</dbReference>
<dbReference type="PROSITE" id="PS50043">
    <property type="entry name" value="HTH_LUXR_2"/>
    <property type="match status" value="1"/>
</dbReference>
<dbReference type="SUPFAM" id="SSF46894">
    <property type="entry name" value="C-terminal effector domain of the bipartite response regulators"/>
    <property type="match status" value="1"/>
</dbReference>
<dbReference type="InterPro" id="IPR016032">
    <property type="entry name" value="Sig_transdc_resp-reg_C-effctor"/>
</dbReference>
<dbReference type="Gene3D" id="1.10.10.10">
    <property type="entry name" value="Winged helix-like DNA-binding domain superfamily/Winged helix DNA-binding domain"/>
    <property type="match status" value="1"/>
</dbReference>
<dbReference type="Pfam" id="PF13191">
    <property type="entry name" value="AAA_16"/>
    <property type="match status" value="1"/>
</dbReference>
<dbReference type="RefSeq" id="WP_170199272.1">
    <property type="nucleotide sequence ID" value="NZ_JBIUBA010000035.1"/>
</dbReference>
<keyword evidence="6" id="KW-1185">Reference proteome</keyword>
<sequence>MDRLVEAEVRAAIARTPAVVVVSGAAGMGKSTLVARVVASAPHAVRVVVDCRALPDEPFVVVRELVRLLPTSGADVVAAIEAARGRADYRTCAALRDLLTAAGPAVLVVVDDVDRADRTSREVLRCCASRPPDGTALLVTHSAGHPRWGSPGVTHRFDLGPLTPEEIGVAGDRGAEVHRLTGGVPLFVAAVLAHVRPEDGEPGGALSAKGIPEELRVFAEERLRGVGARRLVAAAALLRGAFPADVPAEMCGMAVDKAEAALLRAADQGVLVALEDGTFEFRPPVLGLAVAATLSATDRRRGHAAAARVLERRGGAVRELVHHCRAAGDVVGMARHAERAADRAVRSDDPETAVDLLRTVLREPALPRRTRASLAGRLGRLALGSLAYGETLHLLHEIVSDDLLPDGVRGELRLHLGLLLGNQAGDGEAQRAQLKTAIRELRRRPLLAARAMSALAVPYWGSERVDEHLGWLAAAERTVPARGDPALLMAVRVNRASVLLELGDPRGWDAVAALPAAATPGERQELARGFVNFTDAATSSGHYRAAAECHARAEELGAGPSYLRHMSTSHGLRLALATGRWSGLDHAAREHLVRTAGAPFAAAGASLVLAQLAVARGEWAEAEEYLRAPGLRWASGWCAPAVVAAAATRVRLALARERPDEAGEELARALDVVRHKGVWAWATELVDAGVQALLPDAEAAARLLAEFTADVTARDCPFAHATIPGCRAAIAATHARFTEAAALFTQSAELLAALPRPYERARAVESAARARLAAGQDAVAEVTEAGRTFTALGATWDAARCDHLAREHGGSTGPRPGRRGYGAQLSPREREVARLMALGRTNREIAEVLFLSPRTVERHAARVLHKLGVTTRDQLEPR</sequence>
<dbReference type="AlphaFoldDB" id="A0A495X8X5"/>
<evidence type="ECO:0000313" key="6">
    <source>
        <dbReference type="Proteomes" id="UP000272729"/>
    </source>
</evidence>
<evidence type="ECO:0000256" key="2">
    <source>
        <dbReference type="ARBA" id="ARBA00022840"/>
    </source>
</evidence>
<dbReference type="GO" id="GO:0005524">
    <property type="term" value="F:ATP binding"/>
    <property type="evidence" value="ECO:0007669"/>
    <property type="project" value="UniProtKB-KW"/>
</dbReference>
<dbReference type="Pfam" id="PF00196">
    <property type="entry name" value="GerE"/>
    <property type="match status" value="1"/>
</dbReference>
<dbReference type="Proteomes" id="UP000272729">
    <property type="component" value="Unassembled WGS sequence"/>
</dbReference>
<evidence type="ECO:0000313" key="5">
    <source>
        <dbReference type="EMBL" id="RKT69063.1"/>
    </source>
</evidence>
<gene>
    <name evidence="5" type="ORF">DFJ66_2256</name>
</gene>
<reference evidence="5 6" key="1">
    <citation type="submission" date="2018-10" db="EMBL/GenBank/DDBJ databases">
        <title>Sequencing the genomes of 1000 actinobacteria strains.</title>
        <authorList>
            <person name="Klenk H.-P."/>
        </authorList>
    </citation>
    <scope>NUCLEOTIDE SEQUENCE [LARGE SCALE GENOMIC DNA]</scope>
    <source>
        <strain evidence="5 6">DSM 43911</strain>
    </source>
</reference>
<dbReference type="CDD" id="cd06170">
    <property type="entry name" value="LuxR_C_like"/>
    <property type="match status" value="1"/>
</dbReference>
<dbReference type="InterPro" id="IPR036388">
    <property type="entry name" value="WH-like_DNA-bd_sf"/>
</dbReference>
<dbReference type="GO" id="GO:0004016">
    <property type="term" value="F:adenylate cyclase activity"/>
    <property type="evidence" value="ECO:0007669"/>
    <property type="project" value="TreeGrafter"/>
</dbReference>